<comment type="caution">
    <text evidence="2">The sequence shown here is derived from an EMBL/GenBank/DDBJ whole genome shotgun (WGS) entry which is preliminary data.</text>
</comment>
<feature type="signal peptide" evidence="1">
    <location>
        <begin position="1"/>
        <end position="26"/>
    </location>
</feature>
<protein>
    <submittedName>
        <fullName evidence="2">4-alpha-glucan branching enzyme GlgB</fullName>
    </submittedName>
</protein>
<dbReference type="Proteomes" id="UP001237642">
    <property type="component" value="Unassembled WGS sequence"/>
</dbReference>
<gene>
    <name evidence="2" type="ORF">POM88_031642</name>
</gene>
<keyword evidence="3" id="KW-1185">Reference proteome</keyword>
<dbReference type="AlphaFoldDB" id="A0AAD8HZ13"/>
<name>A0AAD8HZ13_9APIA</name>
<evidence type="ECO:0000313" key="3">
    <source>
        <dbReference type="Proteomes" id="UP001237642"/>
    </source>
</evidence>
<evidence type="ECO:0000256" key="1">
    <source>
        <dbReference type="SAM" id="SignalP"/>
    </source>
</evidence>
<organism evidence="2 3">
    <name type="scientific">Heracleum sosnowskyi</name>
    <dbReference type="NCBI Taxonomy" id="360622"/>
    <lineage>
        <taxon>Eukaryota</taxon>
        <taxon>Viridiplantae</taxon>
        <taxon>Streptophyta</taxon>
        <taxon>Embryophyta</taxon>
        <taxon>Tracheophyta</taxon>
        <taxon>Spermatophyta</taxon>
        <taxon>Magnoliopsida</taxon>
        <taxon>eudicotyledons</taxon>
        <taxon>Gunneridae</taxon>
        <taxon>Pentapetalae</taxon>
        <taxon>asterids</taxon>
        <taxon>campanulids</taxon>
        <taxon>Apiales</taxon>
        <taxon>Apiaceae</taxon>
        <taxon>Apioideae</taxon>
        <taxon>apioid superclade</taxon>
        <taxon>Tordylieae</taxon>
        <taxon>Tordyliinae</taxon>
        <taxon>Heracleum</taxon>
    </lineage>
</organism>
<evidence type="ECO:0000313" key="2">
    <source>
        <dbReference type="EMBL" id="KAK1375449.1"/>
    </source>
</evidence>
<reference evidence="2" key="2">
    <citation type="submission" date="2023-05" db="EMBL/GenBank/DDBJ databases">
        <authorList>
            <person name="Schelkunov M.I."/>
        </authorList>
    </citation>
    <scope>NUCLEOTIDE SEQUENCE</scope>
    <source>
        <strain evidence="2">Hsosn_3</strain>
        <tissue evidence="2">Leaf</tissue>
    </source>
</reference>
<dbReference type="EMBL" id="JAUIZM010000007">
    <property type="protein sequence ID" value="KAK1375449.1"/>
    <property type="molecule type" value="Genomic_DNA"/>
</dbReference>
<dbReference type="PANTHER" id="PTHR36806">
    <property type="entry name" value="ADENINE PHOSPHORIBOSYLTRANSFERASE"/>
    <property type="match status" value="1"/>
</dbReference>
<keyword evidence="1" id="KW-0732">Signal</keyword>
<proteinExistence type="predicted"/>
<reference evidence="2" key="1">
    <citation type="submission" date="2023-02" db="EMBL/GenBank/DDBJ databases">
        <title>Genome of toxic invasive species Heracleum sosnowskyi carries increased number of genes despite the absence of recent whole-genome duplications.</title>
        <authorList>
            <person name="Schelkunov M."/>
            <person name="Shtratnikova V."/>
            <person name="Makarenko M."/>
            <person name="Klepikova A."/>
            <person name="Omelchenko D."/>
            <person name="Novikova G."/>
            <person name="Obukhova E."/>
            <person name="Bogdanov V."/>
            <person name="Penin A."/>
            <person name="Logacheva M."/>
        </authorList>
    </citation>
    <scope>NUCLEOTIDE SEQUENCE</scope>
    <source>
        <strain evidence="2">Hsosn_3</strain>
        <tissue evidence="2">Leaf</tissue>
    </source>
</reference>
<feature type="chain" id="PRO_5042085465" evidence="1">
    <location>
        <begin position="27"/>
        <end position="229"/>
    </location>
</feature>
<sequence>MASLKPSSLLFTLTLLLITTPQPSHSFPFSSPYQSLFSFFFSSLSFSSYKTLFSLAHSLTSRVANLRASRGDLAGAARARSLAQKIRPGIGLGFWRFMMSLGWDYMRNYSWRDVGSVSDALGFVSDLNELMRVVNELTRFESNSDRAVWVQRNYKNVLKVTKSMFRRLTKVFYQQGPLRELVQMLQKEVVEGELLRDCLELGSDDLKGLIQIIKDVALQYSSTPRNNEL</sequence>
<accession>A0AAD8HZ13</accession>